<sequence>MYLEANDPSIPCWLLVENGDNLPQNALRTGWDKSNPLYSARVWHGGGLLLGKCARHFNGAHLPFSGKTVTGMKPFEVLVGNPLDFQWISIPDKASDGRGIRHRPFWGVDAGFAETHRASLVHRFRHDLCWVPGKAHTGQTVGFVSYGQQEVERVTIIVLAWAN</sequence>
<dbReference type="OrthoDB" id="2142040at2759"/>
<dbReference type="PANTHER" id="PTHR31649">
    <property type="entry name" value="AGAP009604-PA"/>
    <property type="match status" value="1"/>
</dbReference>
<dbReference type="SMART" id="SM00696">
    <property type="entry name" value="DM9"/>
    <property type="match status" value="1"/>
</dbReference>
<dbReference type="Proteomes" id="UP000054248">
    <property type="component" value="Unassembled WGS sequence"/>
</dbReference>
<reference evidence="1 2" key="1">
    <citation type="submission" date="2014-04" db="EMBL/GenBank/DDBJ databases">
        <authorList>
            <consortium name="DOE Joint Genome Institute"/>
            <person name="Kuo A."/>
            <person name="Girlanda M."/>
            <person name="Perotto S."/>
            <person name="Kohler A."/>
            <person name="Nagy L.G."/>
            <person name="Floudas D."/>
            <person name="Copeland A."/>
            <person name="Barry K.W."/>
            <person name="Cichocki N."/>
            <person name="Veneault-Fourrey C."/>
            <person name="LaButti K."/>
            <person name="Lindquist E.A."/>
            <person name="Lipzen A."/>
            <person name="Lundell T."/>
            <person name="Morin E."/>
            <person name="Murat C."/>
            <person name="Sun H."/>
            <person name="Tunlid A."/>
            <person name="Henrissat B."/>
            <person name="Grigoriev I.V."/>
            <person name="Hibbett D.S."/>
            <person name="Martin F."/>
            <person name="Nordberg H.P."/>
            <person name="Cantor M.N."/>
            <person name="Hua S.X."/>
        </authorList>
    </citation>
    <scope>NUCLEOTIDE SEQUENCE [LARGE SCALE GENOMIC DNA]</scope>
    <source>
        <strain evidence="1 2">MUT 4182</strain>
    </source>
</reference>
<dbReference type="STRING" id="1051891.A0A0C3K5E0"/>
<keyword evidence="2" id="KW-1185">Reference proteome</keyword>
<dbReference type="PANTHER" id="PTHR31649:SF1">
    <property type="entry name" value="FARNESOIC ACID O-METHYL TRANSFERASE DOMAIN-CONTAINING PROTEIN"/>
    <property type="match status" value="1"/>
</dbReference>
<evidence type="ECO:0000313" key="2">
    <source>
        <dbReference type="Proteomes" id="UP000054248"/>
    </source>
</evidence>
<gene>
    <name evidence="1" type="ORF">M407DRAFT_12735</name>
</gene>
<name>A0A0C3K5E0_9AGAM</name>
<dbReference type="EMBL" id="KN823521">
    <property type="protein sequence ID" value="KIO16603.1"/>
    <property type="molecule type" value="Genomic_DNA"/>
</dbReference>
<dbReference type="HOGENOM" id="CLU_1628270_0_0_1"/>
<proteinExistence type="predicted"/>
<evidence type="ECO:0000313" key="1">
    <source>
        <dbReference type="EMBL" id="KIO16603.1"/>
    </source>
</evidence>
<reference evidence="2" key="2">
    <citation type="submission" date="2015-01" db="EMBL/GenBank/DDBJ databases">
        <title>Evolutionary Origins and Diversification of the Mycorrhizal Mutualists.</title>
        <authorList>
            <consortium name="DOE Joint Genome Institute"/>
            <consortium name="Mycorrhizal Genomics Consortium"/>
            <person name="Kohler A."/>
            <person name="Kuo A."/>
            <person name="Nagy L.G."/>
            <person name="Floudas D."/>
            <person name="Copeland A."/>
            <person name="Barry K.W."/>
            <person name="Cichocki N."/>
            <person name="Veneault-Fourrey C."/>
            <person name="LaButti K."/>
            <person name="Lindquist E.A."/>
            <person name="Lipzen A."/>
            <person name="Lundell T."/>
            <person name="Morin E."/>
            <person name="Murat C."/>
            <person name="Riley R."/>
            <person name="Ohm R."/>
            <person name="Sun H."/>
            <person name="Tunlid A."/>
            <person name="Henrissat B."/>
            <person name="Grigoriev I.V."/>
            <person name="Hibbett D.S."/>
            <person name="Martin F."/>
        </authorList>
    </citation>
    <scope>NUCLEOTIDE SEQUENCE [LARGE SCALE GENOMIC DNA]</scope>
    <source>
        <strain evidence="2">MUT 4182</strain>
    </source>
</reference>
<dbReference type="InterPro" id="IPR006616">
    <property type="entry name" value="DM9_repeat"/>
</dbReference>
<organism evidence="1 2">
    <name type="scientific">Tulasnella calospora MUT 4182</name>
    <dbReference type="NCBI Taxonomy" id="1051891"/>
    <lineage>
        <taxon>Eukaryota</taxon>
        <taxon>Fungi</taxon>
        <taxon>Dikarya</taxon>
        <taxon>Basidiomycota</taxon>
        <taxon>Agaricomycotina</taxon>
        <taxon>Agaricomycetes</taxon>
        <taxon>Cantharellales</taxon>
        <taxon>Tulasnellaceae</taxon>
        <taxon>Tulasnella</taxon>
    </lineage>
</organism>
<dbReference type="Pfam" id="PF11901">
    <property type="entry name" value="DM9"/>
    <property type="match status" value="1"/>
</dbReference>
<protein>
    <submittedName>
        <fullName evidence="1">Uncharacterized protein</fullName>
    </submittedName>
</protein>
<accession>A0A0C3K5E0</accession>
<dbReference type="AlphaFoldDB" id="A0A0C3K5E0"/>